<dbReference type="Gene3D" id="3.40.50.1820">
    <property type="entry name" value="alpha/beta hydrolase"/>
    <property type="match status" value="1"/>
</dbReference>
<dbReference type="Proteomes" id="UP000460298">
    <property type="component" value="Unassembled WGS sequence"/>
</dbReference>
<comment type="caution">
    <text evidence="2">The sequence shown here is derived from an EMBL/GenBank/DDBJ whole genome shotgun (WGS) entry which is preliminary data.</text>
</comment>
<dbReference type="InterPro" id="IPR051044">
    <property type="entry name" value="MAG_DAG_Lipase"/>
</dbReference>
<evidence type="ECO:0000313" key="3">
    <source>
        <dbReference type="Proteomes" id="UP000460298"/>
    </source>
</evidence>
<feature type="domain" description="Serine aminopeptidase S33" evidence="1">
    <location>
        <begin position="28"/>
        <end position="266"/>
    </location>
</feature>
<evidence type="ECO:0000313" key="2">
    <source>
        <dbReference type="EMBL" id="KAB2934284.1"/>
    </source>
</evidence>
<sequence length="282" mass="30971">MQSRSILHHTFHSTDGLDLYGRSHLASDPDLHVIIQHGLGEHGGRYERLVERLNDRNISVHLMDLRGHGRSGGRRGDAAGVAELALDLEAFFAQLKELADLKRPVLLGHSLGGAVAATFALRHSNQFHLAGLAVSAAPFAVALNIFQRLKQGAGRLLNTVAPDLILDSGLDPADLSHDQVVVEAYRRDPLVHGKLSVRLGLSILSCGKELIEQAPRLQIPLWAAHGSEDRITDPTGTEQFFLKAGTDEKSLDIYEGLFHEIFNEPDPDPIEDFLQFVEECLI</sequence>
<accession>A0A833LZT2</accession>
<dbReference type="GO" id="GO:0016787">
    <property type="term" value="F:hydrolase activity"/>
    <property type="evidence" value="ECO:0007669"/>
    <property type="project" value="UniProtKB-KW"/>
</dbReference>
<protein>
    <submittedName>
        <fullName evidence="2">Alpha/beta hydrolase</fullName>
    </submittedName>
</protein>
<dbReference type="AlphaFoldDB" id="A0A833LZT2"/>
<dbReference type="SUPFAM" id="SSF53474">
    <property type="entry name" value="alpha/beta-Hydrolases"/>
    <property type="match status" value="1"/>
</dbReference>
<keyword evidence="2" id="KW-0378">Hydrolase</keyword>
<dbReference type="Pfam" id="PF12146">
    <property type="entry name" value="Hydrolase_4"/>
    <property type="match status" value="1"/>
</dbReference>
<name>A0A833LZT2_9LEPT</name>
<dbReference type="EMBL" id="WBUI01000003">
    <property type="protein sequence ID" value="KAB2934284.1"/>
    <property type="molecule type" value="Genomic_DNA"/>
</dbReference>
<reference evidence="2 3" key="1">
    <citation type="submission" date="2019-10" db="EMBL/GenBank/DDBJ databases">
        <title>Extracellular Electron Transfer in a Candidatus Methanoperedens spp. Enrichment Culture.</title>
        <authorList>
            <person name="Berger S."/>
            <person name="Rangel Shaw D."/>
            <person name="Berben T."/>
            <person name="In 'T Zandt M."/>
            <person name="Frank J."/>
            <person name="Reimann J."/>
            <person name="Jetten M.S.M."/>
            <person name="Welte C.U."/>
        </authorList>
    </citation>
    <scope>NUCLEOTIDE SEQUENCE [LARGE SCALE GENOMIC DNA]</scope>
    <source>
        <strain evidence="2">SB12</strain>
    </source>
</reference>
<proteinExistence type="predicted"/>
<evidence type="ECO:0000259" key="1">
    <source>
        <dbReference type="Pfam" id="PF12146"/>
    </source>
</evidence>
<organism evidence="2 3">
    <name type="scientific">Leptonema illini</name>
    <dbReference type="NCBI Taxonomy" id="183"/>
    <lineage>
        <taxon>Bacteria</taxon>
        <taxon>Pseudomonadati</taxon>
        <taxon>Spirochaetota</taxon>
        <taxon>Spirochaetia</taxon>
        <taxon>Leptospirales</taxon>
        <taxon>Leptospiraceae</taxon>
        <taxon>Leptonema</taxon>
    </lineage>
</organism>
<dbReference type="InterPro" id="IPR022742">
    <property type="entry name" value="Hydrolase_4"/>
</dbReference>
<gene>
    <name evidence="2" type="ORF">F9K24_04455</name>
</gene>
<dbReference type="InterPro" id="IPR029058">
    <property type="entry name" value="AB_hydrolase_fold"/>
</dbReference>
<dbReference type="PANTHER" id="PTHR11614">
    <property type="entry name" value="PHOSPHOLIPASE-RELATED"/>
    <property type="match status" value="1"/>
</dbReference>